<organism evidence="1 2">
    <name type="scientific">Brucella pseudogrignonensis</name>
    <dbReference type="NCBI Taxonomy" id="419475"/>
    <lineage>
        <taxon>Bacteria</taxon>
        <taxon>Pseudomonadati</taxon>
        <taxon>Pseudomonadota</taxon>
        <taxon>Alphaproteobacteria</taxon>
        <taxon>Hyphomicrobiales</taxon>
        <taxon>Brucellaceae</taxon>
        <taxon>Brucella/Ochrobactrum group</taxon>
        <taxon>Brucella</taxon>
    </lineage>
</organism>
<dbReference type="Proteomes" id="UP000216188">
    <property type="component" value="Unassembled WGS sequence"/>
</dbReference>
<accession>A0A256G3C5</accession>
<reference evidence="1 2" key="1">
    <citation type="submission" date="2017-07" db="EMBL/GenBank/DDBJ databases">
        <title>Phylogenetic study on the rhizospheric bacterium Ochrobactrum sp. A44.</title>
        <authorList>
            <person name="Krzyzanowska D.M."/>
            <person name="Ossowicki A."/>
            <person name="Rajewska M."/>
            <person name="Maciag T."/>
            <person name="Kaczynski Z."/>
            <person name="Czerwicka M."/>
            <person name="Jafra S."/>
        </authorList>
    </citation>
    <scope>NUCLEOTIDE SEQUENCE [LARGE SCALE GENOMIC DNA]</scope>
    <source>
        <strain evidence="1 2">CCUG 30717</strain>
    </source>
</reference>
<dbReference type="EMBL" id="NNRM01000047">
    <property type="protein sequence ID" value="OYR21579.1"/>
    <property type="molecule type" value="Genomic_DNA"/>
</dbReference>
<keyword evidence="2" id="KW-1185">Reference proteome</keyword>
<protein>
    <submittedName>
        <fullName evidence="1">Uncharacterized protein</fullName>
    </submittedName>
</protein>
<name>A0A256G3C5_9HYPH</name>
<evidence type="ECO:0000313" key="2">
    <source>
        <dbReference type="Proteomes" id="UP000216188"/>
    </source>
</evidence>
<dbReference type="AlphaFoldDB" id="A0A256G3C5"/>
<evidence type="ECO:0000313" key="1">
    <source>
        <dbReference type="EMBL" id="OYR21579.1"/>
    </source>
</evidence>
<proteinExistence type="predicted"/>
<gene>
    <name evidence="1" type="ORF">CEV34_4820</name>
</gene>
<sequence length="40" mass="4716">MEKTMEKNKKADINPPVYGFFDQISQNVVSLLKWLQPKSY</sequence>
<comment type="caution">
    <text evidence="1">The sequence shown here is derived from an EMBL/GenBank/DDBJ whole genome shotgun (WGS) entry which is preliminary data.</text>
</comment>